<keyword evidence="1" id="KW-0472">Membrane</keyword>
<keyword evidence="1" id="KW-1133">Transmembrane helix</keyword>
<dbReference type="AlphaFoldDB" id="A0A381N4C3"/>
<keyword evidence="1" id="KW-0812">Transmembrane</keyword>
<organism evidence="2">
    <name type="scientific">marine metagenome</name>
    <dbReference type="NCBI Taxonomy" id="408172"/>
    <lineage>
        <taxon>unclassified sequences</taxon>
        <taxon>metagenomes</taxon>
        <taxon>ecological metagenomes</taxon>
    </lineage>
</organism>
<accession>A0A381N4C3</accession>
<name>A0A381N4C3_9ZZZZ</name>
<sequence>MRLDEPEEVLRFCCNKYRKFWTIASVICHFTRLGILYVLDFLGGSSGVRTPGHLIKGQSLQNNISDLTPKYVHKIVYKLQIL</sequence>
<proteinExistence type="predicted"/>
<dbReference type="EMBL" id="UINC01000094">
    <property type="protein sequence ID" value="SUZ48924.1"/>
    <property type="molecule type" value="Genomic_DNA"/>
</dbReference>
<gene>
    <name evidence="2" type="ORF">METZ01_LOCUS1778</name>
</gene>
<evidence type="ECO:0000313" key="2">
    <source>
        <dbReference type="EMBL" id="SUZ48924.1"/>
    </source>
</evidence>
<protein>
    <submittedName>
        <fullName evidence="2">Uncharacterized protein</fullName>
    </submittedName>
</protein>
<evidence type="ECO:0000256" key="1">
    <source>
        <dbReference type="SAM" id="Phobius"/>
    </source>
</evidence>
<reference evidence="2" key="1">
    <citation type="submission" date="2018-05" db="EMBL/GenBank/DDBJ databases">
        <authorList>
            <person name="Lanie J.A."/>
            <person name="Ng W.-L."/>
            <person name="Kazmierczak K.M."/>
            <person name="Andrzejewski T.M."/>
            <person name="Davidsen T.M."/>
            <person name="Wayne K.J."/>
            <person name="Tettelin H."/>
            <person name="Glass J.I."/>
            <person name="Rusch D."/>
            <person name="Podicherti R."/>
            <person name="Tsui H.-C.T."/>
            <person name="Winkler M.E."/>
        </authorList>
    </citation>
    <scope>NUCLEOTIDE SEQUENCE</scope>
</reference>
<feature type="transmembrane region" description="Helical" evidence="1">
    <location>
        <begin position="20"/>
        <end position="39"/>
    </location>
</feature>